<keyword evidence="2" id="KW-0238">DNA-binding</keyword>
<sequence length="233" mass="25039">MAGSPQAPDQSAMDALVALIGSGNWAPGQKLPSQRQLAIRLGVSRPTVREALVALETLGRVRIRPGRGIYLAGEATDQSLGEDCRIARADALQRPSRLVQMYQFRYVVEPAVAGLAAQNATAAQLEDLKYLASRMREALERRDGALLSRLNCTLHHQIVEAANNPFFTKSLAPSLSQLIENQQPGVSPVEEAVAEHEALVEALALHAPGAARRAMRRHIAAAAARANIALHLA</sequence>
<accession>E1JTE5</accession>
<protein>
    <submittedName>
        <fullName evidence="5">GntR domain protein</fullName>
    </submittedName>
</protein>
<dbReference type="InterPro" id="IPR011711">
    <property type="entry name" value="GntR_C"/>
</dbReference>
<dbReference type="STRING" id="596151.DesfrDRAFT_0894"/>
<dbReference type="PANTHER" id="PTHR43537:SF51">
    <property type="entry name" value="HTH-TYPE TRANSCRIPTIONAL REGULATOR LGOR-RELATED"/>
    <property type="match status" value="1"/>
</dbReference>
<dbReference type="Proteomes" id="UP000006250">
    <property type="component" value="Unassembled WGS sequence"/>
</dbReference>
<evidence type="ECO:0000313" key="6">
    <source>
        <dbReference type="Proteomes" id="UP000006250"/>
    </source>
</evidence>
<dbReference type="GO" id="GO:0003700">
    <property type="term" value="F:DNA-binding transcription factor activity"/>
    <property type="evidence" value="ECO:0007669"/>
    <property type="project" value="InterPro"/>
</dbReference>
<dbReference type="Pfam" id="PF07729">
    <property type="entry name" value="FCD"/>
    <property type="match status" value="1"/>
</dbReference>
<dbReference type="SUPFAM" id="SSF48008">
    <property type="entry name" value="GntR ligand-binding domain-like"/>
    <property type="match status" value="1"/>
</dbReference>
<proteinExistence type="predicted"/>
<evidence type="ECO:0000259" key="4">
    <source>
        <dbReference type="PROSITE" id="PS50949"/>
    </source>
</evidence>
<dbReference type="InterPro" id="IPR036390">
    <property type="entry name" value="WH_DNA-bd_sf"/>
</dbReference>
<evidence type="ECO:0000256" key="1">
    <source>
        <dbReference type="ARBA" id="ARBA00023015"/>
    </source>
</evidence>
<dbReference type="SMART" id="SM00895">
    <property type="entry name" value="FCD"/>
    <property type="match status" value="1"/>
</dbReference>
<dbReference type="InterPro" id="IPR036388">
    <property type="entry name" value="WH-like_DNA-bd_sf"/>
</dbReference>
<keyword evidence="6" id="KW-1185">Reference proteome</keyword>
<evidence type="ECO:0000256" key="3">
    <source>
        <dbReference type="ARBA" id="ARBA00023163"/>
    </source>
</evidence>
<comment type="caution">
    <text evidence="5">The sequence shown here is derived from an EMBL/GenBank/DDBJ whole genome shotgun (WGS) entry which is preliminary data.</text>
</comment>
<dbReference type="SUPFAM" id="SSF46785">
    <property type="entry name" value="Winged helix' DNA-binding domain"/>
    <property type="match status" value="1"/>
</dbReference>
<dbReference type="EMBL" id="AECZ01000004">
    <property type="protein sequence ID" value="EFL52405.1"/>
    <property type="molecule type" value="Genomic_DNA"/>
</dbReference>
<dbReference type="PRINTS" id="PR00035">
    <property type="entry name" value="HTHGNTR"/>
</dbReference>
<evidence type="ECO:0000313" key="5">
    <source>
        <dbReference type="EMBL" id="EFL52405.1"/>
    </source>
</evidence>
<dbReference type="AlphaFoldDB" id="E1JTE5"/>
<dbReference type="InterPro" id="IPR000524">
    <property type="entry name" value="Tscrpt_reg_HTH_GntR"/>
</dbReference>
<organism evidence="5 6">
    <name type="scientific">Solidesulfovibrio fructosivorans JJ]</name>
    <dbReference type="NCBI Taxonomy" id="596151"/>
    <lineage>
        <taxon>Bacteria</taxon>
        <taxon>Pseudomonadati</taxon>
        <taxon>Thermodesulfobacteriota</taxon>
        <taxon>Desulfovibrionia</taxon>
        <taxon>Desulfovibrionales</taxon>
        <taxon>Desulfovibrionaceae</taxon>
        <taxon>Solidesulfovibrio</taxon>
    </lineage>
</organism>
<feature type="domain" description="HTH gntR-type" evidence="4">
    <location>
        <begin position="6"/>
        <end position="74"/>
    </location>
</feature>
<dbReference type="Gene3D" id="1.10.10.10">
    <property type="entry name" value="Winged helix-like DNA-binding domain superfamily/Winged helix DNA-binding domain"/>
    <property type="match status" value="1"/>
</dbReference>
<dbReference type="eggNOG" id="COG2186">
    <property type="taxonomic scope" value="Bacteria"/>
</dbReference>
<dbReference type="PROSITE" id="PS50949">
    <property type="entry name" value="HTH_GNTR"/>
    <property type="match status" value="1"/>
</dbReference>
<dbReference type="SMART" id="SM00345">
    <property type="entry name" value="HTH_GNTR"/>
    <property type="match status" value="1"/>
</dbReference>
<reference evidence="5 6" key="1">
    <citation type="submission" date="2010-08" db="EMBL/GenBank/DDBJ databases">
        <title>The draft genome of Desulfovibrio fructosovorans JJ.</title>
        <authorList>
            <consortium name="US DOE Joint Genome Institute (JGI-PGF)"/>
            <person name="Lucas S."/>
            <person name="Copeland A."/>
            <person name="Lapidus A."/>
            <person name="Cheng J.-F."/>
            <person name="Bruce D."/>
            <person name="Goodwin L."/>
            <person name="Pitluck S."/>
            <person name="Land M.L."/>
            <person name="Hauser L."/>
            <person name="Chang Y.-J."/>
            <person name="Jeffries C."/>
            <person name="Wall J.D."/>
            <person name="Stahl D.A."/>
            <person name="Arkin A.P."/>
            <person name="Dehal P."/>
            <person name="Stolyar S.M."/>
            <person name="Hazen T.C."/>
            <person name="Woyke T.J."/>
        </authorList>
    </citation>
    <scope>NUCLEOTIDE SEQUENCE [LARGE SCALE GENOMIC DNA]</scope>
    <source>
        <strain evidence="5 6">JJ</strain>
    </source>
</reference>
<keyword evidence="3" id="KW-0804">Transcription</keyword>
<dbReference type="RefSeq" id="WP_005991488.1">
    <property type="nucleotide sequence ID" value="NZ_AECZ01000004.1"/>
</dbReference>
<dbReference type="PANTHER" id="PTHR43537">
    <property type="entry name" value="TRANSCRIPTIONAL REGULATOR, GNTR FAMILY"/>
    <property type="match status" value="1"/>
</dbReference>
<dbReference type="CDD" id="cd07377">
    <property type="entry name" value="WHTH_GntR"/>
    <property type="match status" value="1"/>
</dbReference>
<dbReference type="GO" id="GO:0003677">
    <property type="term" value="F:DNA binding"/>
    <property type="evidence" value="ECO:0007669"/>
    <property type="project" value="UniProtKB-KW"/>
</dbReference>
<evidence type="ECO:0000256" key="2">
    <source>
        <dbReference type="ARBA" id="ARBA00023125"/>
    </source>
</evidence>
<dbReference type="Gene3D" id="1.20.120.530">
    <property type="entry name" value="GntR ligand-binding domain-like"/>
    <property type="match status" value="1"/>
</dbReference>
<dbReference type="InterPro" id="IPR008920">
    <property type="entry name" value="TF_FadR/GntR_C"/>
</dbReference>
<dbReference type="Pfam" id="PF00392">
    <property type="entry name" value="GntR"/>
    <property type="match status" value="1"/>
</dbReference>
<gene>
    <name evidence="5" type="ORF">DesfrDRAFT_0894</name>
</gene>
<keyword evidence="1" id="KW-0805">Transcription regulation</keyword>
<name>E1JTE5_SOLFR</name>
<dbReference type="OrthoDB" id="9028214at2"/>